<reference evidence="2 3" key="1">
    <citation type="journal article" date="2013" name="Genome Announc.">
        <title>Draft Genome Sequence of Rhodococcus opacus Strain M213 Shows a Diverse Catabolic Potential.</title>
        <authorList>
            <person name="Pathak A."/>
            <person name="Green S.J."/>
            <person name="Ogram A."/>
            <person name="Chauhan A."/>
        </authorList>
    </citation>
    <scope>NUCLEOTIDE SEQUENCE [LARGE SCALE GENOMIC DNA]</scope>
    <source>
        <strain evidence="2 3">M213</strain>
    </source>
</reference>
<dbReference type="InterPro" id="IPR009014">
    <property type="entry name" value="Transketo_C/PFOR_II"/>
</dbReference>
<dbReference type="EC" id="2.2.1.1" evidence="2"/>
<feature type="compositionally biased region" description="Polar residues" evidence="1">
    <location>
        <begin position="42"/>
        <end position="54"/>
    </location>
</feature>
<keyword evidence="2" id="KW-0808">Transferase</keyword>
<name>K8XHG5_RHOOP</name>
<organism evidence="2 3">
    <name type="scientific">Rhodococcus opacus M213</name>
    <dbReference type="NCBI Taxonomy" id="1129896"/>
    <lineage>
        <taxon>Bacteria</taxon>
        <taxon>Bacillati</taxon>
        <taxon>Actinomycetota</taxon>
        <taxon>Actinomycetes</taxon>
        <taxon>Mycobacteriales</taxon>
        <taxon>Nocardiaceae</taxon>
        <taxon>Rhodococcus</taxon>
    </lineage>
</organism>
<dbReference type="Proteomes" id="UP000005951">
    <property type="component" value="Unassembled WGS sequence"/>
</dbReference>
<comment type="caution">
    <text evidence="2">The sequence shown here is derived from an EMBL/GenBank/DDBJ whole genome shotgun (WGS) entry which is preliminary data.</text>
</comment>
<dbReference type="SUPFAM" id="SSF52922">
    <property type="entry name" value="TK C-terminal domain-like"/>
    <property type="match status" value="1"/>
</dbReference>
<protein>
    <submittedName>
        <fullName evidence="2">Transketolase</fullName>
        <ecNumber evidence="2">2.2.1.1</ecNumber>
    </submittedName>
</protein>
<proteinExistence type="predicted"/>
<feature type="non-terminal residue" evidence="2">
    <location>
        <position position="1"/>
    </location>
</feature>
<evidence type="ECO:0000313" key="2">
    <source>
        <dbReference type="EMBL" id="EKT77777.1"/>
    </source>
</evidence>
<dbReference type="Gene3D" id="3.40.50.920">
    <property type="match status" value="1"/>
</dbReference>
<dbReference type="GO" id="GO:0004802">
    <property type="term" value="F:transketolase activity"/>
    <property type="evidence" value="ECO:0007669"/>
    <property type="project" value="UniProtKB-EC"/>
</dbReference>
<feature type="region of interest" description="Disordered" evidence="1">
    <location>
        <begin position="34"/>
        <end position="54"/>
    </location>
</feature>
<sequence>HFGASADYKTLFREFGFTAEAVTAAAQRSLARAKRSLHTPLPLTSSPTAATRAN</sequence>
<accession>K8XHG5</accession>
<dbReference type="EMBL" id="AJYC02000137">
    <property type="protein sequence ID" value="EKT77777.1"/>
    <property type="molecule type" value="Genomic_DNA"/>
</dbReference>
<evidence type="ECO:0000256" key="1">
    <source>
        <dbReference type="SAM" id="MobiDB-lite"/>
    </source>
</evidence>
<evidence type="ECO:0000313" key="3">
    <source>
        <dbReference type="Proteomes" id="UP000005951"/>
    </source>
</evidence>
<gene>
    <name evidence="2" type="ORF">WSS_A35853</name>
</gene>
<dbReference type="AlphaFoldDB" id="K8XHG5"/>